<evidence type="ECO:0000313" key="1">
    <source>
        <dbReference type="EMBL" id="KAJ8027833.1"/>
    </source>
</evidence>
<dbReference type="AlphaFoldDB" id="A0A9Q1BJL0"/>
<dbReference type="Proteomes" id="UP001152320">
    <property type="component" value="Chromosome 15"/>
</dbReference>
<sequence length="106" mass="12405">MVVIRLKEHDFGFRTILLQLRPAFFGHTYTEIIITERCPDISLMAHFHLKKRKAPKNKSTYRGLKTMQVRLIMAETSSSAYSDSDRRIACRGDVCRNMIVNARHYM</sequence>
<protein>
    <submittedName>
        <fullName evidence="1">Uncharacterized protein</fullName>
    </submittedName>
</protein>
<proteinExistence type="predicted"/>
<evidence type="ECO:0000313" key="2">
    <source>
        <dbReference type="Proteomes" id="UP001152320"/>
    </source>
</evidence>
<keyword evidence="2" id="KW-1185">Reference proteome</keyword>
<reference evidence="1" key="1">
    <citation type="submission" date="2021-10" db="EMBL/GenBank/DDBJ databases">
        <title>Tropical sea cucumber genome reveals ecological adaptation and Cuvierian tubules defense mechanism.</title>
        <authorList>
            <person name="Chen T."/>
        </authorList>
    </citation>
    <scope>NUCLEOTIDE SEQUENCE</scope>
    <source>
        <strain evidence="1">Nanhai2018</strain>
        <tissue evidence="1">Muscle</tissue>
    </source>
</reference>
<gene>
    <name evidence="1" type="ORF">HOLleu_29902</name>
</gene>
<comment type="caution">
    <text evidence="1">The sequence shown here is derived from an EMBL/GenBank/DDBJ whole genome shotgun (WGS) entry which is preliminary data.</text>
</comment>
<accession>A0A9Q1BJL0</accession>
<dbReference type="EMBL" id="JAIZAY010000015">
    <property type="protein sequence ID" value="KAJ8027833.1"/>
    <property type="molecule type" value="Genomic_DNA"/>
</dbReference>
<name>A0A9Q1BJL0_HOLLE</name>
<organism evidence="1 2">
    <name type="scientific">Holothuria leucospilota</name>
    <name type="common">Black long sea cucumber</name>
    <name type="synonym">Mertensiothuria leucospilota</name>
    <dbReference type="NCBI Taxonomy" id="206669"/>
    <lineage>
        <taxon>Eukaryota</taxon>
        <taxon>Metazoa</taxon>
        <taxon>Echinodermata</taxon>
        <taxon>Eleutherozoa</taxon>
        <taxon>Echinozoa</taxon>
        <taxon>Holothuroidea</taxon>
        <taxon>Aspidochirotacea</taxon>
        <taxon>Aspidochirotida</taxon>
        <taxon>Holothuriidae</taxon>
        <taxon>Holothuria</taxon>
    </lineage>
</organism>